<sequence length="219" mass="24337">MNDDEHLLSRISTISALYNKLDHCLDSPGLELAQFLRELGFQASQAADYVDQRLGSSPLTPTTTQLPATAPAPLVTTPSAPAPIVATPAAPNTTQAPPIVRTGSTRGRKTSAQISQQRYDSIIAHIPDKIDPLQLKEYLSATHDQPYNNKTHAHLEDEAFSRLLRGYEPGTDEIWASTPFFILFSLFHSLTFRTISFTLYPSHYMQTFTYNQGQTITCR</sequence>
<evidence type="ECO:0000256" key="1">
    <source>
        <dbReference type="SAM" id="MobiDB-lite"/>
    </source>
</evidence>
<dbReference type="HOGENOM" id="CLU_1261692_0_0_1"/>
<name>A0A0C9WJR5_9AGAR</name>
<dbReference type="EMBL" id="KN838766">
    <property type="protein sequence ID" value="KIJ95154.1"/>
    <property type="molecule type" value="Genomic_DNA"/>
</dbReference>
<organism evidence="2 3">
    <name type="scientific">Laccaria amethystina LaAM-08-1</name>
    <dbReference type="NCBI Taxonomy" id="1095629"/>
    <lineage>
        <taxon>Eukaryota</taxon>
        <taxon>Fungi</taxon>
        <taxon>Dikarya</taxon>
        <taxon>Basidiomycota</taxon>
        <taxon>Agaricomycotina</taxon>
        <taxon>Agaricomycetes</taxon>
        <taxon>Agaricomycetidae</taxon>
        <taxon>Agaricales</taxon>
        <taxon>Agaricineae</taxon>
        <taxon>Hydnangiaceae</taxon>
        <taxon>Laccaria</taxon>
    </lineage>
</organism>
<evidence type="ECO:0000313" key="2">
    <source>
        <dbReference type="EMBL" id="KIJ95154.1"/>
    </source>
</evidence>
<feature type="compositionally biased region" description="Polar residues" evidence="1">
    <location>
        <begin position="102"/>
        <end position="112"/>
    </location>
</feature>
<keyword evidence="3" id="KW-1185">Reference proteome</keyword>
<dbReference type="Proteomes" id="UP000054477">
    <property type="component" value="Unassembled WGS sequence"/>
</dbReference>
<accession>A0A0C9WJR5</accession>
<evidence type="ECO:0000313" key="3">
    <source>
        <dbReference type="Proteomes" id="UP000054477"/>
    </source>
</evidence>
<gene>
    <name evidence="2" type="ORF">K443DRAFT_683264</name>
</gene>
<protein>
    <submittedName>
        <fullName evidence="2">Uncharacterized protein</fullName>
    </submittedName>
</protein>
<reference evidence="2 3" key="1">
    <citation type="submission" date="2014-04" db="EMBL/GenBank/DDBJ databases">
        <authorList>
            <consortium name="DOE Joint Genome Institute"/>
            <person name="Kuo A."/>
            <person name="Kohler A."/>
            <person name="Nagy L.G."/>
            <person name="Floudas D."/>
            <person name="Copeland A."/>
            <person name="Barry K.W."/>
            <person name="Cichocki N."/>
            <person name="Veneault-Fourrey C."/>
            <person name="LaButti K."/>
            <person name="Lindquist E.A."/>
            <person name="Lipzen A."/>
            <person name="Lundell T."/>
            <person name="Morin E."/>
            <person name="Murat C."/>
            <person name="Sun H."/>
            <person name="Tunlid A."/>
            <person name="Henrissat B."/>
            <person name="Grigoriev I.V."/>
            <person name="Hibbett D.S."/>
            <person name="Martin F."/>
            <person name="Nordberg H.P."/>
            <person name="Cantor M.N."/>
            <person name="Hua S.X."/>
        </authorList>
    </citation>
    <scope>NUCLEOTIDE SEQUENCE [LARGE SCALE GENOMIC DNA]</scope>
    <source>
        <strain evidence="2 3">LaAM-08-1</strain>
    </source>
</reference>
<feature type="compositionally biased region" description="Low complexity" evidence="1">
    <location>
        <begin position="87"/>
        <end position="98"/>
    </location>
</feature>
<dbReference type="AlphaFoldDB" id="A0A0C9WJR5"/>
<proteinExistence type="predicted"/>
<feature type="region of interest" description="Disordered" evidence="1">
    <location>
        <begin position="87"/>
        <end position="112"/>
    </location>
</feature>
<reference evidence="3" key="2">
    <citation type="submission" date="2015-01" db="EMBL/GenBank/DDBJ databases">
        <title>Evolutionary Origins and Diversification of the Mycorrhizal Mutualists.</title>
        <authorList>
            <consortium name="DOE Joint Genome Institute"/>
            <consortium name="Mycorrhizal Genomics Consortium"/>
            <person name="Kohler A."/>
            <person name="Kuo A."/>
            <person name="Nagy L.G."/>
            <person name="Floudas D."/>
            <person name="Copeland A."/>
            <person name="Barry K.W."/>
            <person name="Cichocki N."/>
            <person name="Veneault-Fourrey C."/>
            <person name="LaButti K."/>
            <person name="Lindquist E.A."/>
            <person name="Lipzen A."/>
            <person name="Lundell T."/>
            <person name="Morin E."/>
            <person name="Murat C."/>
            <person name="Riley R."/>
            <person name="Ohm R."/>
            <person name="Sun H."/>
            <person name="Tunlid A."/>
            <person name="Henrissat B."/>
            <person name="Grigoriev I.V."/>
            <person name="Hibbett D.S."/>
            <person name="Martin F."/>
        </authorList>
    </citation>
    <scope>NUCLEOTIDE SEQUENCE [LARGE SCALE GENOMIC DNA]</scope>
    <source>
        <strain evidence="3">LaAM-08-1</strain>
    </source>
</reference>